<dbReference type="AlphaFoldDB" id="A0A927IIN3"/>
<name>A0A927IIN3_9BACT</name>
<dbReference type="InterPro" id="IPR005358">
    <property type="entry name" value="Puta_zinc/iron-chelating_dom"/>
</dbReference>
<dbReference type="RefSeq" id="WP_191617771.1">
    <property type="nucleotide sequence ID" value="NZ_JACYFG010000036.1"/>
</dbReference>
<organism evidence="1 2">
    <name type="scientific">Pelagicoccus enzymogenes</name>
    <dbReference type="NCBI Taxonomy" id="2773457"/>
    <lineage>
        <taxon>Bacteria</taxon>
        <taxon>Pseudomonadati</taxon>
        <taxon>Verrucomicrobiota</taxon>
        <taxon>Opitutia</taxon>
        <taxon>Puniceicoccales</taxon>
        <taxon>Pelagicoccaceae</taxon>
        <taxon>Pelagicoccus</taxon>
    </lineage>
</organism>
<reference evidence="1" key="1">
    <citation type="submission" date="2020-09" db="EMBL/GenBank/DDBJ databases">
        <title>Pelagicoccus enzymogenes sp. nov. with an EPS production, isolated from marine sediment.</title>
        <authorList>
            <person name="Feng X."/>
        </authorList>
    </citation>
    <scope>NUCLEOTIDE SEQUENCE</scope>
    <source>
        <strain evidence="1">NFK12</strain>
    </source>
</reference>
<dbReference type="Pfam" id="PF03692">
    <property type="entry name" value="CxxCxxCC"/>
    <property type="match status" value="1"/>
</dbReference>
<comment type="caution">
    <text evidence="1">The sequence shown here is derived from an EMBL/GenBank/DDBJ whole genome shotgun (WGS) entry which is preliminary data.</text>
</comment>
<evidence type="ECO:0000313" key="2">
    <source>
        <dbReference type="Proteomes" id="UP000622317"/>
    </source>
</evidence>
<sequence length="175" mass="19403">MNSGEQLCLACGMCCDGSLFDNVRLQPEESAEDLKRLGMPVKLSRAKLPVAFLRQPCRALGEDCACAIYSQRPAQCRSFECGVFKEAQSGAISYEEAHRLVKQGRRKADKVRKLLVATGETDEALSLGARFRRVQRWVQRGEVDAEAGASFAALGLAMHKLDLFAHEKFYTEEDA</sequence>
<dbReference type="EMBL" id="JACYFG010000036">
    <property type="protein sequence ID" value="MBD5780675.1"/>
    <property type="molecule type" value="Genomic_DNA"/>
</dbReference>
<proteinExistence type="predicted"/>
<evidence type="ECO:0000313" key="1">
    <source>
        <dbReference type="EMBL" id="MBD5780675.1"/>
    </source>
</evidence>
<protein>
    <submittedName>
        <fullName evidence="1">YkgJ family cysteine cluster protein</fullName>
    </submittedName>
</protein>
<gene>
    <name evidence="1" type="ORF">IEN85_14335</name>
</gene>
<keyword evidence="2" id="KW-1185">Reference proteome</keyword>
<dbReference type="Proteomes" id="UP000622317">
    <property type="component" value="Unassembled WGS sequence"/>
</dbReference>
<accession>A0A927IIN3</accession>